<dbReference type="Proteomes" id="UP001596391">
    <property type="component" value="Unassembled WGS sequence"/>
</dbReference>
<comment type="similarity">
    <text evidence="1">Belongs to the Skp family.</text>
</comment>
<evidence type="ECO:0000256" key="2">
    <source>
        <dbReference type="ARBA" id="ARBA00022729"/>
    </source>
</evidence>
<dbReference type="SUPFAM" id="SSF111384">
    <property type="entry name" value="OmpH-like"/>
    <property type="match status" value="1"/>
</dbReference>
<feature type="chain" id="PRO_5046164566" evidence="4">
    <location>
        <begin position="22"/>
        <end position="217"/>
    </location>
</feature>
<dbReference type="PANTHER" id="PTHR35089">
    <property type="entry name" value="CHAPERONE PROTEIN SKP"/>
    <property type="match status" value="1"/>
</dbReference>
<keyword evidence="2 4" id="KW-0732">Signal</keyword>
<protein>
    <submittedName>
        <fullName evidence="5">OmpH family outer membrane protein</fullName>
    </submittedName>
</protein>
<feature type="region of interest" description="Disordered" evidence="3">
    <location>
        <begin position="189"/>
        <end position="217"/>
    </location>
</feature>
<evidence type="ECO:0000313" key="6">
    <source>
        <dbReference type="Proteomes" id="UP001596391"/>
    </source>
</evidence>
<evidence type="ECO:0000256" key="3">
    <source>
        <dbReference type="SAM" id="MobiDB-lite"/>
    </source>
</evidence>
<feature type="compositionally biased region" description="Low complexity" evidence="3">
    <location>
        <begin position="191"/>
        <end position="217"/>
    </location>
</feature>
<reference evidence="6" key="1">
    <citation type="journal article" date="2019" name="Int. J. Syst. Evol. Microbiol.">
        <title>The Global Catalogue of Microorganisms (GCM) 10K type strain sequencing project: providing services to taxonomists for standard genome sequencing and annotation.</title>
        <authorList>
            <consortium name="The Broad Institute Genomics Platform"/>
            <consortium name="The Broad Institute Genome Sequencing Center for Infectious Disease"/>
            <person name="Wu L."/>
            <person name="Ma J."/>
        </authorList>
    </citation>
    <scope>NUCLEOTIDE SEQUENCE [LARGE SCALE GENOMIC DNA]</scope>
    <source>
        <strain evidence="6">CGMCC 1.16026</strain>
    </source>
</reference>
<dbReference type="InterPro" id="IPR024930">
    <property type="entry name" value="Skp_dom_sf"/>
</dbReference>
<organism evidence="5 6">
    <name type="scientific">Granulicella cerasi</name>
    <dbReference type="NCBI Taxonomy" id="741063"/>
    <lineage>
        <taxon>Bacteria</taxon>
        <taxon>Pseudomonadati</taxon>
        <taxon>Acidobacteriota</taxon>
        <taxon>Terriglobia</taxon>
        <taxon>Terriglobales</taxon>
        <taxon>Acidobacteriaceae</taxon>
        <taxon>Granulicella</taxon>
    </lineage>
</organism>
<dbReference type="InterPro" id="IPR005632">
    <property type="entry name" value="Chaperone_Skp"/>
</dbReference>
<evidence type="ECO:0000256" key="4">
    <source>
        <dbReference type="SAM" id="SignalP"/>
    </source>
</evidence>
<proteinExistence type="inferred from homology"/>
<dbReference type="PANTHER" id="PTHR35089:SF1">
    <property type="entry name" value="CHAPERONE PROTEIN SKP"/>
    <property type="match status" value="1"/>
</dbReference>
<dbReference type="RefSeq" id="WP_263369595.1">
    <property type="nucleotide sequence ID" value="NZ_JAGSYD010000001.1"/>
</dbReference>
<gene>
    <name evidence="5" type="ORF">ACFQBQ_09900</name>
</gene>
<accession>A0ABW1ZAG9</accession>
<evidence type="ECO:0000256" key="1">
    <source>
        <dbReference type="ARBA" id="ARBA00009091"/>
    </source>
</evidence>
<dbReference type="Gene3D" id="3.30.910.20">
    <property type="entry name" value="Skp domain"/>
    <property type="match status" value="1"/>
</dbReference>
<keyword evidence="6" id="KW-1185">Reference proteome</keyword>
<comment type="caution">
    <text evidence="5">The sequence shown here is derived from an EMBL/GenBank/DDBJ whole genome shotgun (WGS) entry which is preliminary data.</text>
</comment>
<dbReference type="SMART" id="SM00935">
    <property type="entry name" value="OmpH"/>
    <property type="match status" value="1"/>
</dbReference>
<dbReference type="EMBL" id="JBHSWI010000001">
    <property type="protein sequence ID" value="MFC6645885.1"/>
    <property type="molecule type" value="Genomic_DNA"/>
</dbReference>
<feature type="signal peptide" evidence="4">
    <location>
        <begin position="1"/>
        <end position="21"/>
    </location>
</feature>
<dbReference type="Pfam" id="PF03938">
    <property type="entry name" value="OmpH"/>
    <property type="match status" value="1"/>
</dbReference>
<evidence type="ECO:0000313" key="5">
    <source>
        <dbReference type="EMBL" id="MFC6645885.1"/>
    </source>
</evidence>
<name>A0ABW1ZAG9_9BACT</name>
<sequence length="217" mass="22610">MNRKLVFALAAGLATSSFAFAQAPAAAPAVAPEALPAKVAIIAFEQAVVATNEGQKAFADIQKKYEPKKNAIEAQGAEVDSLKKQLQALPATTSDEERASRIKAIDTKEKSLQRDAEDAQNAYQGDIQEALGKISQKVGGAAVDYAKKNGFTLLLNVGGNQQTPNPVLWFAEPTDITQAVVNAYNTTSGIAAPAPSAPSPRRTAPAAAKPATAAPKK</sequence>